<feature type="non-terminal residue" evidence="2">
    <location>
        <position position="70"/>
    </location>
</feature>
<accession>A0A0F8WR19</accession>
<dbReference type="PROSITE" id="PS50988">
    <property type="entry name" value="TROVE"/>
    <property type="match status" value="1"/>
</dbReference>
<reference evidence="2" key="1">
    <citation type="journal article" date="2015" name="Nature">
        <title>Complex archaea that bridge the gap between prokaryotes and eukaryotes.</title>
        <authorList>
            <person name="Spang A."/>
            <person name="Saw J.H."/>
            <person name="Jorgensen S.L."/>
            <person name="Zaremba-Niedzwiedzka K."/>
            <person name="Martijn J."/>
            <person name="Lind A.E."/>
            <person name="van Eijk R."/>
            <person name="Schleper C."/>
            <person name="Guy L."/>
            <person name="Ettema T.J."/>
        </authorList>
    </citation>
    <scope>NUCLEOTIDE SEQUENCE</scope>
</reference>
<evidence type="ECO:0000259" key="1">
    <source>
        <dbReference type="PROSITE" id="PS50988"/>
    </source>
</evidence>
<proteinExistence type="predicted"/>
<gene>
    <name evidence="2" type="ORF">LCGC14_3121320</name>
</gene>
<dbReference type="InterPro" id="IPR008858">
    <property type="entry name" value="TROVE_dom"/>
</dbReference>
<name>A0A0F8WR19_9ZZZZ</name>
<dbReference type="GO" id="GO:0003723">
    <property type="term" value="F:RNA binding"/>
    <property type="evidence" value="ECO:0007669"/>
    <property type="project" value="InterPro"/>
</dbReference>
<protein>
    <recommendedName>
        <fullName evidence="1">TROVE domain-containing protein</fullName>
    </recommendedName>
</protein>
<sequence>MPNYARRLTRPTQRESLFTRDQVKNDAGGYVFKIDPFDALDRFLILGCESGTYYTGATKMTQRAASIILE</sequence>
<dbReference type="InterPro" id="IPR037214">
    <property type="entry name" value="TROVE_dom_sf"/>
</dbReference>
<dbReference type="SUPFAM" id="SSF140864">
    <property type="entry name" value="TROVE domain-like"/>
    <property type="match status" value="1"/>
</dbReference>
<dbReference type="AlphaFoldDB" id="A0A0F8WR19"/>
<dbReference type="EMBL" id="LAZR01067833">
    <property type="protein sequence ID" value="KKK50805.1"/>
    <property type="molecule type" value="Genomic_DNA"/>
</dbReference>
<organism evidence="2">
    <name type="scientific">marine sediment metagenome</name>
    <dbReference type="NCBI Taxonomy" id="412755"/>
    <lineage>
        <taxon>unclassified sequences</taxon>
        <taxon>metagenomes</taxon>
        <taxon>ecological metagenomes</taxon>
    </lineage>
</organism>
<comment type="caution">
    <text evidence="2">The sequence shown here is derived from an EMBL/GenBank/DDBJ whole genome shotgun (WGS) entry which is preliminary data.</text>
</comment>
<evidence type="ECO:0000313" key="2">
    <source>
        <dbReference type="EMBL" id="KKK50805.1"/>
    </source>
</evidence>
<feature type="domain" description="TROVE" evidence="1">
    <location>
        <begin position="23"/>
        <end position="70"/>
    </location>
</feature>